<evidence type="ECO:0000256" key="3">
    <source>
        <dbReference type="ARBA" id="ARBA00022833"/>
    </source>
</evidence>
<evidence type="ECO:0000313" key="5">
    <source>
        <dbReference type="EMBL" id="KAK4549819.1"/>
    </source>
</evidence>
<reference evidence="5 6" key="1">
    <citation type="submission" date="2021-11" db="EMBL/GenBank/DDBJ databases">
        <title>Black yeast isolated from Biological Soil Crust.</title>
        <authorList>
            <person name="Kurbessoian T."/>
        </authorList>
    </citation>
    <scope>NUCLEOTIDE SEQUENCE [LARGE SCALE GENOMIC DNA]</scope>
    <source>
        <strain evidence="5 6">CCFEE 5522</strain>
    </source>
</reference>
<keyword evidence="3" id="KW-0862">Zinc</keyword>
<keyword evidence="1" id="KW-0479">Metal-binding</keyword>
<name>A0AAV9JVR1_9PEZI</name>
<protein>
    <recommendedName>
        <fullName evidence="4">Amidohydrolase-related domain-containing protein</fullName>
    </recommendedName>
</protein>
<dbReference type="Pfam" id="PF01979">
    <property type="entry name" value="Amidohydro_1"/>
    <property type="match status" value="1"/>
</dbReference>
<feature type="domain" description="Amidohydrolase-related" evidence="4">
    <location>
        <begin position="55"/>
        <end position="420"/>
    </location>
</feature>
<dbReference type="GO" id="GO:0019239">
    <property type="term" value="F:deaminase activity"/>
    <property type="evidence" value="ECO:0007669"/>
    <property type="project" value="UniProtKB-ARBA"/>
</dbReference>
<dbReference type="InterPro" id="IPR050287">
    <property type="entry name" value="MTA/SAH_deaminase"/>
</dbReference>
<keyword evidence="6" id="KW-1185">Reference proteome</keyword>
<dbReference type="InterPro" id="IPR032466">
    <property type="entry name" value="Metal_Hydrolase"/>
</dbReference>
<dbReference type="Gene3D" id="3.20.20.140">
    <property type="entry name" value="Metal-dependent hydrolases"/>
    <property type="match status" value="1"/>
</dbReference>
<dbReference type="GO" id="GO:0046872">
    <property type="term" value="F:metal ion binding"/>
    <property type="evidence" value="ECO:0007669"/>
    <property type="project" value="UniProtKB-KW"/>
</dbReference>
<gene>
    <name evidence="5" type="ORF">LTR36_005120</name>
</gene>
<evidence type="ECO:0000313" key="6">
    <source>
        <dbReference type="Proteomes" id="UP001324427"/>
    </source>
</evidence>
<dbReference type="PANTHER" id="PTHR43794:SF11">
    <property type="entry name" value="AMIDOHYDROLASE-RELATED DOMAIN-CONTAINING PROTEIN"/>
    <property type="match status" value="1"/>
</dbReference>
<dbReference type="FunFam" id="3.20.20.140:FF:000014">
    <property type="entry name" value="5-methylthioadenosine/S-adenosylhomocysteine deaminase"/>
    <property type="match status" value="1"/>
</dbReference>
<dbReference type="SUPFAM" id="SSF51556">
    <property type="entry name" value="Metallo-dependent hydrolases"/>
    <property type="match status" value="1"/>
</dbReference>
<dbReference type="AlphaFoldDB" id="A0AAV9JVR1"/>
<proteinExistence type="predicted"/>
<dbReference type="Gene3D" id="2.30.40.10">
    <property type="entry name" value="Urease, subunit C, domain 1"/>
    <property type="match status" value="1"/>
</dbReference>
<organism evidence="5 6">
    <name type="scientific">Oleoguttula mirabilis</name>
    <dbReference type="NCBI Taxonomy" id="1507867"/>
    <lineage>
        <taxon>Eukaryota</taxon>
        <taxon>Fungi</taxon>
        <taxon>Dikarya</taxon>
        <taxon>Ascomycota</taxon>
        <taxon>Pezizomycotina</taxon>
        <taxon>Dothideomycetes</taxon>
        <taxon>Dothideomycetidae</taxon>
        <taxon>Mycosphaerellales</taxon>
        <taxon>Teratosphaeriaceae</taxon>
        <taxon>Oleoguttula</taxon>
    </lineage>
</organism>
<evidence type="ECO:0000256" key="1">
    <source>
        <dbReference type="ARBA" id="ARBA00022723"/>
    </source>
</evidence>
<evidence type="ECO:0000259" key="4">
    <source>
        <dbReference type="Pfam" id="PF01979"/>
    </source>
</evidence>
<dbReference type="CDD" id="cd01298">
    <property type="entry name" value="ATZ_TRZ_like"/>
    <property type="match status" value="1"/>
</dbReference>
<dbReference type="SUPFAM" id="SSF51338">
    <property type="entry name" value="Composite domain of metallo-dependent hydrolases"/>
    <property type="match status" value="2"/>
</dbReference>
<dbReference type="PANTHER" id="PTHR43794">
    <property type="entry name" value="AMINOHYDROLASE SSNA-RELATED"/>
    <property type="match status" value="1"/>
</dbReference>
<dbReference type="InterPro" id="IPR011059">
    <property type="entry name" value="Metal-dep_hydrolase_composite"/>
</dbReference>
<evidence type="ECO:0000256" key="2">
    <source>
        <dbReference type="ARBA" id="ARBA00022801"/>
    </source>
</evidence>
<comment type="caution">
    <text evidence="5">The sequence shown here is derived from an EMBL/GenBank/DDBJ whole genome shotgun (WGS) entry which is preliminary data.</text>
</comment>
<dbReference type="Proteomes" id="UP001324427">
    <property type="component" value="Unassembled WGS sequence"/>
</dbReference>
<accession>A0AAV9JVR1</accession>
<dbReference type="InterPro" id="IPR006680">
    <property type="entry name" value="Amidohydro-rel"/>
</dbReference>
<keyword evidence="2" id="KW-0378">Hydrolase</keyword>
<dbReference type="EMBL" id="JAVFHQ010000003">
    <property type="protein sequence ID" value="KAK4549819.1"/>
    <property type="molecule type" value="Genomic_DNA"/>
</dbReference>
<dbReference type="GO" id="GO:0016814">
    <property type="term" value="F:hydrolase activity, acting on carbon-nitrogen (but not peptide) bonds, in cyclic amidines"/>
    <property type="evidence" value="ECO:0007669"/>
    <property type="project" value="UniProtKB-ARBA"/>
</dbReference>
<sequence length="462" mass="50028">MLYTKATIITVNKNRDIIEDGALLVQGQVISAIGKTDDLLNKYADEPVTELEGRIVIPGLINTHMHTAQTLLRGTADDLELVSWLCERIWPLQGNFTPEDGYAAARLSIAEMLLSGTTCFLESMFADRYGFDGLCKAVEESGIRGCLGKIVMDVGTYASDPKWAMHPGLVEDREMSLVGAVKMHEKWDGNANGRIKVWFGARTPGGVSEALYKEMTSISRSKNIPITMHCAEAPADRIFFASHNHTPMSYCSSVNLLGPQTVLVHMVHLDDSDIAKLVETGTHVVHCPSSNTKLASGICKVPQLLEAGVNVTLGTDGAPCNNTCDMLQETRLAGILHKVSTMNPTSVPAETVLELATINGAKALGQADSIGSLEVGKKADFVVIDMRAVHLQPWHNPVSAVVYTATGRDVEIVVVDGKEVVKDGKLVTMDEQAIWKEAAWRSKEVVARAGLTKAVGARWPVK</sequence>